<accession>A0A183H366</accession>
<dbReference type="EMBL" id="UZAJ01001019">
    <property type="protein sequence ID" value="VDO31270.1"/>
    <property type="molecule type" value="Genomic_DNA"/>
</dbReference>
<evidence type="ECO:0000313" key="2">
    <source>
        <dbReference type="Proteomes" id="UP000267606"/>
    </source>
</evidence>
<dbReference type="Proteomes" id="UP000267606">
    <property type="component" value="Unassembled WGS sequence"/>
</dbReference>
<sequence>MIPSWLTIRNSSGKTHNYSFCHCSLCTAYLDCACYRRRMVHVRVVYFCRRTRIRMSRDVSIRIFCM</sequence>
<gene>
    <name evidence="1" type="ORF">OFLC_LOCUS1925</name>
</gene>
<organism evidence="3">
    <name type="scientific">Onchocerca flexuosa</name>
    <dbReference type="NCBI Taxonomy" id="387005"/>
    <lineage>
        <taxon>Eukaryota</taxon>
        <taxon>Metazoa</taxon>
        <taxon>Ecdysozoa</taxon>
        <taxon>Nematoda</taxon>
        <taxon>Chromadorea</taxon>
        <taxon>Rhabditida</taxon>
        <taxon>Spirurina</taxon>
        <taxon>Spiruromorpha</taxon>
        <taxon>Filarioidea</taxon>
        <taxon>Onchocercidae</taxon>
        <taxon>Onchocerca</taxon>
    </lineage>
</organism>
<proteinExistence type="predicted"/>
<evidence type="ECO:0000313" key="1">
    <source>
        <dbReference type="EMBL" id="VDO31270.1"/>
    </source>
</evidence>
<name>A0A183H366_9BILA</name>
<reference evidence="1 2" key="2">
    <citation type="submission" date="2018-11" db="EMBL/GenBank/DDBJ databases">
        <authorList>
            <consortium name="Pathogen Informatics"/>
        </authorList>
    </citation>
    <scope>NUCLEOTIDE SEQUENCE [LARGE SCALE GENOMIC DNA]</scope>
</reference>
<keyword evidence="2" id="KW-1185">Reference proteome</keyword>
<protein>
    <submittedName>
        <fullName evidence="3">Phlebovirus glycoprotein G2 fusion domain-containing protein</fullName>
    </submittedName>
</protein>
<dbReference type="WBParaSite" id="OFLC_0000192501-mRNA-1">
    <property type="protein sequence ID" value="OFLC_0000192501-mRNA-1"/>
    <property type="gene ID" value="OFLC_0000192501"/>
</dbReference>
<dbReference type="AlphaFoldDB" id="A0A183H366"/>
<evidence type="ECO:0000313" key="3">
    <source>
        <dbReference type="WBParaSite" id="OFLC_0000192501-mRNA-1"/>
    </source>
</evidence>
<reference evidence="3" key="1">
    <citation type="submission" date="2016-06" db="UniProtKB">
        <authorList>
            <consortium name="WormBaseParasite"/>
        </authorList>
    </citation>
    <scope>IDENTIFICATION</scope>
</reference>